<evidence type="ECO:0000313" key="1">
    <source>
        <dbReference type="Proteomes" id="UP000887565"/>
    </source>
</evidence>
<name>A0A915K5A8_ROMCU</name>
<dbReference type="AlphaFoldDB" id="A0A915K5A8"/>
<dbReference type="Proteomes" id="UP000887565">
    <property type="component" value="Unplaced"/>
</dbReference>
<evidence type="ECO:0000313" key="2">
    <source>
        <dbReference type="WBParaSite" id="nRc.2.0.1.t33906-RA"/>
    </source>
</evidence>
<proteinExistence type="predicted"/>
<keyword evidence="1" id="KW-1185">Reference proteome</keyword>
<reference evidence="2" key="1">
    <citation type="submission" date="2022-11" db="UniProtKB">
        <authorList>
            <consortium name="WormBaseParasite"/>
        </authorList>
    </citation>
    <scope>IDENTIFICATION</scope>
</reference>
<dbReference type="WBParaSite" id="nRc.2.0.1.t33906-RA">
    <property type="protein sequence ID" value="nRc.2.0.1.t33906-RA"/>
    <property type="gene ID" value="nRc.2.0.1.g33906"/>
</dbReference>
<accession>A0A915K5A8</accession>
<organism evidence="1 2">
    <name type="scientific">Romanomermis culicivorax</name>
    <name type="common">Nematode worm</name>
    <dbReference type="NCBI Taxonomy" id="13658"/>
    <lineage>
        <taxon>Eukaryota</taxon>
        <taxon>Metazoa</taxon>
        <taxon>Ecdysozoa</taxon>
        <taxon>Nematoda</taxon>
        <taxon>Enoplea</taxon>
        <taxon>Dorylaimia</taxon>
        <taxon>Mermithida</taxon>
        <taxon>Mermithoidea</taxon>
        <taxon>Mermithidae</taxon>
        <taxon>Romanomermis</taxon>
    </lineage>
</organism>
<protein>
    <submittedName>
        <fullName evidence="2">Uncharacterized protein</fullName>
    </submittedName>
</protein>
<sequence>MLFHLVEQKTKAEKSYFGNFYNPAAWTQTFTKWSEIDVWCRSFDDSDAIRRSKLRLLPKKLFESSLAIEFLYKGIGTPWYIIIMFMPASMNKALPSNYVLNFHNSIVVRPPSLLLIVYLFGCNKLSISYVWRRVPCVWDPDNWVKDNWVNDHWGNLFYVIGPRGYQFRK</sequence>